<dbReference type="EMBL" id="BMXF01000001">
    <property type="protein sequence ID" value="GHB64026.1"/>
    <property type="molecule type" value="Genomic_DNA"/>
</dbReference>
<sequence length="65" mass="7253">MSKKKEWRVLPDYDGRVTLEQEETGVVLSNSLSQEVLADLAKNPIAAGFMERTTVNDTADVKDKN</sequence>
<gene>
    <name evidence="1" type="ORF">GCM10007390_17380</name>
</gene>
<name>A0A8J3G8C8_9BACT</name>
<dbReference type="AlphaFoldDB" id="A0A8J3G8C8"/>
<protein>
    <submittedName>
        <fullName evidence="1">Uncharacterized protein</fullName>
    </submittedName>
</protein>
<evidence type="ECO:0000313" key="2">
    <source>
        <dbReference type="Proteomes" id="UP000598271"/>
    </source>
</evidence>
<dbReference type="Proteomes" id="UP000598271">
    <property type="component" value="Unassembled WGS sequence"/>
</dbReference>
<comment type="caution">
    <text evidence="1">The sequence shown here is derived from an EMBL/GenBank/DDBJ whole genome shotgun (WGS) entry which is preliminary data.</text>
</comment>
<organism evidence="1 2">
    <name type="scientific">Persicitalea jodogahamensis</name>
    <dbReference type="NCBI Taxonomy" id="402147"/>
    <lineage>
        <taxon>Bacteria</taxon>
        <taxon>Pseudomonadati</taxon>
        <taxon>Bacteroidota</taxon>
        <taxon>Cytophagia</taxon>
        <taxon>Cytophagales</taxon>
        <taxon>Spirosomataceae</taxon>
        <taxon>Persicitalea</taxon>
    </lineage>
</organism>
<evidence type="ECO:0000313" key="1">
    <source>
        <dbReference type="EMBL" id="GHB64026.1"/>
    </source>
</evidence>
<reference evidence="1 2" key="1">
    <citation type="journal article" date="2014" name="Int. J. Syst. Evol. Microbiol.">
        <title>Complete genome sequence of Corynebacterium casei LMG S-19264T (=DSM 44701T), isolated from a smear-ripened cheese.</title>
        <authorList>
            <consortium name="US DOE Joint Genome Institute (JGI-PGF)"/>
            <person name="Walter F."/>
            <person name="Albersmeier A."/>
            <person name="Kalinowski J."/>
            <person name="Ruckert C."/>
        </authorList>
    </citation>
    <scope>NUCLEOTIDE SEQUENCE [LARGE SCALE GENOMIC DNA]</scope>
    <source>
        <strain evidence="1 2">KCTC 12866</strain>
    </source>
</reference>
<accession>A0A8J3G8C8</accession>
<dbReference type="RefSeq" id="WP_189563914.1">
    <property type="nucleotide sequence ID" value="NZ_BMXF01000001.1"/>
</dbReference>
<keyword evidence="2" id="KW-1185">Reference proteome</keyword>
<proteinExistence type="predicted"/>